<reference evidence="3 4" key="1">
    <citation type="submission" date="2016-10" db="EMBL/GenBank/DDBJ databases">
        <authorList>
            <person name="de Groot N.N."/>
        </authorList>
    </citation>
    <scope>NUCLEOTIDE SEQUENCE [LARGE SCALE GENOMIC DNA]</scope>
    <source>
        <strain evidence="3 4">MAR_2009_71</strain>
    </source>
</reference>
<evidence type="ECO:0000313" key="3">
    <source>
        <dbReference type="EMBL" id="SEC62711.1"/>
    </source>
</evidence>
<dbReference type="SUPFAM" id="SSF52402">
    <property type="entry name" value="Adenine nucleotide alpha hydrolases-like"/>
    <property type="match status" value="2"/>
</dbReference>
<dbReference type="PANTHER" id="PTHR46268">
    <property type="entry name" value="STRESS RESPONSE PROTEIN NHAX"/>
    <property type="match status" value="1"/>
</dbReference>
<feature type="domain" description="UspA" evidence="2">
    <location>
        <begin position="1"/>
        <end position="139"/>
    </location>
</feature>
<proteinExistence type="inferred from homology"/>
<dbReference type="InterPro" id="IPR014729">
    <property type="entry name" value="Rossmann-like_a/b/a_fold"/>
</dbReference>
<name>A0A1H4U376_9FLAO</name>
<sequence length="281" mass="31902">MKNLLITTDFSDNAWNAIFTALKIYAEVECHFYLLHAYEPTPLNLMGAKSQQRLGAIYDSLSKYSAQELEEVLSYLKTNHKNPKHQFTTLSKPGNLETAVENVIHKNDIDFLIMGTQGATGAKEVFLGSNTVKVLKHIKNITILTVPTGHNFQNLTQVIFATDYSSAYKKSVLEPILELSKIWEASIEIVHVALEFNLNDNQELHKDVLRERLNGQKYKFSNIPFVINISTSIDEYVGNNTAAILSLIRHQHTFWEKVIGEPVVNKIAFHSKIPVLFLPQY</sequence>
<dbReference type="InterPro" id="IPR006016">
    <property type="entry name" value="UspA"/>
</dbReference>
<dbReference type="Proteomes" id="UP000183038">
    <property type="component" value="Unassembled WGS sequence"/>
</dbReference>
<dbReference type="CDD" id="cd00293">
    <property type="entry name" value="USP-like"/>
    <property type="match status" value="1"/>
</dbReference>
<dbReference type="Gene3D" id="3.40.50.620">
    <property type="entry name" value="HUPs"/>
    <property type="match status" value="2"/>
</dbReference>
<dbReference type="OrthoDB" id="9788959at2"/>
<dbReference type="AlphaFoldDB" id="A0A1H4U376"/>
<dbReference type="EMBL" id="FNTB01000001">
    <property type="protein sequence ID" value="SEC62711.1"/>
    <property type="molecule type" value="Genomic_DNA"/>
</dbReference>
<gene>
    <name evidence="3" type="ORF">SAMN05192540_3651</name>
</gene>
<accession>A0A1H4U376</accession>
<evidence type="ECO:0000313" key="4">
    <source>
        <dbReference type="Proteomes" id="UP000183038"/>
    </source>
</evidence>
<evidence type="ECO:0000259" key="2">
    <source>
        <dbReference type="Pfam" id="PF00582"/>
    </source>
</evidence>
<dbReference type="PRINTS" id="PR01438">
    <property type="entry name" value="UNVRSLSTRESS"/>
</dbReference>
<dbReference type="InterPro" id="IPR006015">
    <property type="entry name" value="Universal_stress_UspA"/>
</dbReference>
<protein>
    <submittedName>
        <fullName evidence="3">Nucleotide-binding universal stress protein, UspA family</fullName>
    </submittedName>
</protein>
<evidence type="ECO:0000256" key="1">
    <source>
        <dbReference type="ARBA" id="ARBA00008791"/>
    </source>
</evidence>
<comment type="similarity">
    <text evidence="1">Belongs to the universal stress protein A family.</text>
</comment>
<dbReference type="RefSeq" id="WP_074674378.1">
    <property type="nucleotide sequence ID" value="NZ_FNTB01000001.1"/>
</dbReference>
<dbReference type="PANTHER" id="PTHR46268:SF6">
    <property type="entry name" value="UNIVERSAL STRESS PROTEIN UP12"/>
    <property type="match status" value="1"/>
</dbReference>
<dbReference type="Pfam" id="PF00582">
    <property type="entry name" value="Usp"/>
    <property type="match status" value="1"/>
</dbReference>
<organism evidence="3 4">
    <name type="scientific">Maribacter dokdonensis</name>
    <dbReference type="NCBI Taxonomy" id="320912"/>
    <lineage>
        <taxon>Bacteria</taxon>
        <taxon>Pseudomonadati</taxon>
        <taxon>Bacteroidota</taxon>
        <taxon>Flavobacteriia</taxon>
        <taxon>Flavobacteriales</taxon>
        <taxon>Flavobacteriaceae</taxon>
        <taxon>Maribacter</taxon>
    </lineage>
</organism>